<dbReference type="InterPro" id="IPR036388">
    <property type="entry name" value="WH-like_DNA-bd_sf"/>
</dbReference>
<dbReference type="RefSeq" id="XP_066658972.1">
    <property type="nucleotide sequence ID" value="XM_066796866.1"/>
</dbReference>
<feature type="domain" description="HRDC" evidence="14">
    <location>
        <begin position="1461"/>
        <end position="1544"/>
    </location>
</feature>
<evidence type="ECO:0000259" key="14">
    <source>
        <dbReference type="PROSITE" id="PS50967"/>
    </source>
</evidence>
<feature type="compositionally biased region" description="Low complexity" evidence="13">
    <location>
        <begin position="1364"/>
        <end position="1377"/>
    </location>
</feature>
<evidence type="ECO:0000256" key="13">
    <source>
        <dbReference type="SAM" id="MobiDB-lite"/>
    </source>
</evidence>
<keyword evidence="6" id="KW-0347">Helicase</keyword>
<dbReference type="InterPro" id="IPR027417">
    <property type="entry name" value="P-loop_NTPase"/>
</dbReference>
<dbReference type="PROSITE" id="PS51194">
    <property type="entry name" value="HELICASE_CTER"/>
    <property type="match status" value="1"/>
</dbReference>
<keyword evidence="18" id="KW-1185">Reference proteome</keyword>
<feature type="compositionally biased region" description="Polar residues" evidence="13">
    <location>
        <begin position="161"/>
        <end position="177"/>
    </location>
</feature>
<dbReference type="SMART" id="SM00956">
    <property type="entry name" value="RQC"/>
    <property type="match status" value="1"/>
</dbReference>
<feature type="region of interest" description="Disordered" evidence="13">
    <location>
        <begin position="700"/>
        <end position="733"/>
    </location>
</feature>
<feature type="compositionally biased region" description="Basic and acidic residues" evidence="13">
    <location>
        <begin position="366"/>
        <end position="382"/>
    </location>
</feature>
<feature type="compositionally biased region" description="Polar residues" evidence="13">
    <location>
        <begin position="800"/>
        <end position="824"/>
    </location>
</feature>
<dbReference type="InterPro" id="IPR036390">
    <property type="entry name" value="WH_DNA-bd_sf"/>
</dbReference>
<evidence type="ECO:0000256" key="8">
    <source>
        <dbReference type="ARBA" id="ARBA00023125"/>
    </source>
</evidence>
<feature type="compositionally biased region" description="Basic and acidic residues" evidence="13">
    <location>
        <begin position="1548"/>
        <end position="1560"/>
    </location>
</feature>
<protein>
    <recommendedName>
        <fullName evidence="12">DNA 3'-5' helicase</fullName>
        <ecNumber evidence="12">5.6.2.4</ecNumber>
    </recommendedName>
</protein>
<dbReference type="NCBIfam" id="TIGR00614">
    <property type="entry name" value="recQ_fam"/>
    <property type="match status" value="1"/>
</dbReference>
<dbReference type="EC" id="5.6.2.4" evidence="12"/>
<feature type="domain" description="Helicase C-terminal" evidence="16">
    <location>
        <begin position="1059"/>
        <end position="1211"/>
    </location>
</feature>
<feature type="domain" description="Helicase ATP-binding" evidence="15">
    <location>
        <begin position="854"/>
        <end position="1035"/>
    </location>
</feature>
<dbReference type="PROSITE" id="PS51192">
    <property type="entry name" value="HELICASE_ATP_BIND_1"/>
    <property type="match status" value="1"/>
</dbReference>
<evidence type="ECO:0000259" key="16">
    <source>
        <dbReference type="PROSITE" id="PS51194"/>
    </source>
</evidence>
<dbReference type="GeneID" id="92029772"/>
<reference evidence="17 18" key="1">
    <citation type="submission" date="2024-04" db="EMBL/GenBank/DDBJ databases">
        <title>Phyllosticta paracitricarpa is synonymous to the EU quarantine fungus P. citricarpa based on phylogenomic analyses.</title>
        <authorList>
            <consortium name="Lawrence Berkeley National Laboratory"/>
            <person name="Van ingen-buijs V.A."/>
            <person name="Van westerhoven A.C."/>
            <person name="Haridas S."/>
            <person name="Skiadas P."/>
            <person name="Martin F."/>
            <person name="Groenewald J.Z."/>
            <person name="Crous P.W."/>
            <person name="Seidl M.F."/>
        </authorList>
    </citation>
    <scope>NUCLEOTIDE SEQUENCE [LARGE SCALE GENOMIC DNA]</scope>
    <source>
        <strain evidence="17 18">CPC 17464</strain>
    </source>
</reference>
<evidence type="ECO:0000256" key="5">
    <source>
        <dbReference type="ARBA" id="ARBA00022801"/>
    </source>
</evidence>
<dbReference type="InterPro" id="IPR014001">
    <property type="entry name" value="Helicase_ATP-bd"/>
</dbReference>
<dbReference type="InterPro" id="IPR011545">
    <property type="entry name" value="DEAD/DEAH_box_helicase_dom"/>
</dbReference>
<evidence type="ECO:0000256" key="1">
    <source>
        <dbReference type="ARBA" id="ARBA00001947"/>
    </source>
</evidence>
<evidence type="ECO:0000256" key="12">
    <source>
        <dbReference type="ARBA" id="ARBA00034808"/>
    </source>
</evidence>
<dbReference type="InterPro" id="IPR018982">
    <property type="entry name" value="RQC_domain"/>
</dbReference>
<feature type="region of interest" description="Disordered" evidence="13">
    <location>
        <begin position="203"/>
        <end position="427"/>
    </location>
</feature>
<feature type="compositionally biased region" description="Polar residues" evidence="13">
    <location>
        <begin position="35"/>
        <end position="56"/>
    </location>
</feature>
<feature type="region of interest" description="Disordered" evidence="13">
    <location>
        <begin position="143"/>
        <end position="183"/>
    </location>
</feature>
<dbReference type="InterPro" id="IPR004589">
    <property type="entry name" value="DNA_helicase_ATP-dep_RecQ"/>
</dbReference>
<dbReference type="PANTHER" id="PTHR13710">
    <property type="entry name" value="DNA HELICASE RECQ FAMILY MEMBER"/>
    <property type="match status" value="1"/>
</dbReference>
<dbReference type="Pfam" id="PF00270">
    <property type="entry name" value="DEAD"/>
    <property type="match status" value="1"/>
</dbReference>
<sequence length="1703" mass="188224">MTRDNLRTHISWLLSAKPFIPPGGPHVAVAEIDEPSSSNTVGSQDANTALETSSRNAVRRDLDALQPTAPDSRFHPQNSISTNHRERLGTEQGAAAVADMARLRVAPGSASRPRLLQADSGRQQQTQHNFAEQLKDRLASLEKAGPLTPRSNNKKAPVKSTPKTNCRQESVAQTPSSAWDDEGLDSIDLTELSEGCLLPQSAFASARKRPSPGFEANVREGPTPRRPRLDQSPPIAVPDAGDFVPVEAYDEPPPPYSTVAQHNPPEDASLLLSDGVDATLHDGVSSPIEDRETRVAESPVKSVPKKRKSLDPMGPDYANPIGQSVTLRKPSRSPQKAERSVTRSPTKPSSSKRRIIADSDEEDEDLGAHFDVSRGMRIKREGTPSACPGSPIAASPSKKATSSRIFDKTQDSRRHEDLDSKGDSNTLQAAATGLLREKEKHGTTVNFSIPSTPSFQQNTPQFTDAEDEAVLRFSRWSDEEIESMCKSLDTYTVELSRNQGLHLCDHGVPSAAINEQILTAKQQLAATRQLMTIKPDFARAVEEREEFTCKVVAAYGDGSMVTDGHELAEQVKPFSIRLREVKTKVVQLLRKAGLVEGSSIAALRGAPPNLRDVVVESTQATPAARSVANCGFSATSLPTHTQLVQQTQIPEKPKSARKLPIQAKAESDYEVEATPDTFEDTFDETWEDDMAAFDEENDKDTCVDQGQSNRPIPPKRNVTFADPEDSNPANATVPFDEDDFEDDGDLFCNNMGTPPSQMFDEDSFEVDSLDDQDYMDLAESADSTRRGGIERDRGSREILQETSGNQVSPRKLATKSSKSVTSHEPQYPWTNDVKAVLKGRFHLRGFRPHQLEAINATLSGKDCFVLMPTGGGKSLCYQLPSVITSGSTRGVTVVVSPLLSLMQDQVHHLKQIGIQAFFINGEMKQDTRRDLLTALRGPQVERFVQILYITPEMLSKSQATVSALRDLHQRKRLARIVIDEAHCVSQWGHDFRPDYKALGEVRRQFEHVPVMALTATATDNVRVDTIHNLGIQGCKVFAQSFNRPNLYYEVRPKKKGSELLDDMADLIRNKYRNQSGIIYCMSRKNCEKVAEQLQKEHGISARHYHAGLEPGEKAETQKKWQENEYKVIVATIAFGMGIDKPDVRFVIHHSVPKSLEGYYQETGRAGRDGKRSGCYLYYGYHDTSAIKSMITKGEGDGQQKERQFAMLRNVVQFCENKADCRRVQVLAYFGEAFDTASCGGQCDTCNANVKFETRDFTALAADAVRLVQRIGSQKVTLLYCVDVFRGAKTKKIKDLGHDTLQEAGSGSDLERGDVERIFQRLVGEDALEEDHTTNRAGFTSTYIKLGARARTYMAGRCRLEMHVRASSKTAKALTKATSTKRKKPSREVKPLSTNVSSPLQPNPRRKARARVTFDDDEEKEEDAFEPVPESRRKRRGVVSSDSSRKQLGEPITTDEKMAQLSAVHQDLVHMFVDDARAVCDDIVSKRGIRQRPFTDTVLREMAIEFPRSLDEMGEIDGALPEMVRLYGGKMLELVEKCRAFYEDAMAKQADSERVPKDPNHEVVVISDDEGEREVEEEEEEEEEDFDLDDDAGPAPEMRSSYFQEDPEVAAFNARLEQSQNTSRAAGAGNGDSNRVHKGSDSSKSGNARKPWRRNSGGSSKSRSYGTANKKSTGKRDYGGGPSKTSKRGGVGRGGGGGIGMMPI</sequence>
<keyword evidence="10" id="KW-0539">Nucleus</keyword>
<feature type="compositionally biased region" description="Low complexity" evidence="13">
    <location>
        <begin position="1653"/>
        <end position="1665"/>
    </location>
</feature>
<accession>A0ABR1M510</accession>
<evidence type="ECO:0000256" key="2">
    <source>
        <dbReference type="ARBA" id="ARBA00004123"/>
    </source>
</evidence>
<feature type="region of interest" description="Disordered" evidence="13">
    <location>
        <begin position="1548"/>
        <end position="1703"/>
    </location>
</feature>
<keyword evidence="9" id="KW-0413">Isomerase</keyword>
<dbReference type="Gene3D" id="1.10.150.80">
    <property type="entry name" value="HRDC domain"/>
    <property type="match status" value="1"/>
</dbReference>
<evidence type="ECO:0000313" key="18">
    <source>
        <dbReference type="Proteomes" id="UP001360953"/>
    </source>
</evidence>
<feature type="compositionally biased region" description="Basic and acidic residues" evidence="13">
    <location>
        <begin position="405"/>
        <end position="422"/>
    </location>
</feature>
<dbReference type="Proteomes" id="UP001360953">
    <property type="component" value="Unassembled WGS sequence"/>
</dbReference>
<dbReference type="PROSITE" id="PS00690">
    <property type="entry name" value="DEAH_ATP_HELICASE"/>
    <property type="match status" value="1"/>
</dbReference>
<evidence type="ECO:0000256" key="3">
    <source>
        <dbReference type="ARBA" id="ARBA00005446"/>
    </source>
</evidence>
<dbReference type="EMBL" id="JBBPEH010000002">
    <property type="protein sequence ID" value="KAK7542679.1"/>
    <property type="molecule type" value="Genomic_DNA"/>
</dbReference>
<dbReference type="SUPFAM" id="SSF52540">
    <property type="entry name" value="P-loop containing nucleoside triphosphate hydrolases"/>
    <property type="match status" value="1"/>
</dbReference>
<name>A0ABR1M510_9PEZI</name>
<evidence type="ECO:0000256" key="9">
    <source>
        <dbReference type="ARBA" id="ARBA00023235"/>
    </source>
</evidence>
<dbReference type="SMART" id="SM00487">
    <property type="entry name" value="DEXDc"/>
    <property type="match status" value="1"/>
</dbReference>
<comment type="cofactor">
    <cofactor evidence="1">
        <name>Zn(2+)</name>
        <dbReference type="ChEBI" id="CHEBI:29105"/>
    </cofactor>
</comment>
<evidence type="ECO:0000256" key="6">
    <source>
        <dbReference type="ARBA" id="ARBA00022806"/>
    </source>
</evidence>
<feature type="region of interest" description="Disordered" evidence="13">
    <location>
        <begin position="107"/>
        <end position="128"/>
    </location>
</feature>
<feature type="compositionally biased region" description="Acidic residues" evidence="13">
    <location>
        <begin position="1414"/>
        <end position="1424"/>
    </location>
</feature>
<keyword evidence="5" id="KW-0378">Hydrolase</keyword>
<evidence type="ECO:0000259" key="15">
    <source>
        <dbReference type="PROSITE" id="PS51192"/>
    </source>
</evidence>
<dbReference type="PROSITE" id="PS50967">
    <property type="entry name" value="HRDC"/>
    <property type="match status" value="1"/>
</dbReference>
<dbReference type="CDD" id="cd18794">
    <property type="entry name" value="SF2_C_RecQ"/>
    <property type="match status" value="1"/>
</dbReference>
<dbReference type="InterPro" id="IPR001650">
    <property type="entry name" value="Helicase_C-like"/>
</dbReference>
<feature type="region of interest" description="Disordered" evidence="13">
    <location>
        <begin position="1364"/>
        <end position="1450"/>
    </location>
</feature>
<dbReference type="InterPro" id="IPR002464">
    <property type="entry name" value="DNA/RNA_helicase_DEAH_CS"/>
</dbReference>
<dbReference type="InterPro" id="IPR044876">
    <property type="entry name" value="HRDC_dom_sf"/>
</dbReference>
<dbReference type="PANTHER" id="PTHR13710:SF153">
    <property type="entry name" value="RECQ-LIKE DNA HELICASE BLM"/>
    <property type="match status" value="1"/>
</dbReference>
<feature type="compositionally biased region" description="Gly residues" evidence="13">
    <location>
        <begin position="1688"/>
        <end position="1703"/>
    </location>
</feature>
<comment type="subcellular location">
    <subcellularLocation>
        <location evidence="2">Nucleus</location>
    </subcellularLocation>
</comment>
<evidence type="ECO:0000256" key="7">
    <source>
        <dbReference type="ARBA" id="ARBA00022840"/>
    </source>
</evidence>
<dbReference type="Pfam" id="PF09382">
    <property type="entry name" value="RQC"/>
    <property type="match status" value="1"/>
</dbReference>
<gene>
    <name evidence="17" type="ORF">J3D65DRAFT_547677</name>
</gene>
<evidence type="ECO:0000256" key="10">
    <source>
        <dbReference type="ARBA" id="ARBA00023242"/>
    </source>
</evidence>
<dbReference type="CDD" id="cd17920">
    <property type="entry name" value="DEXHc_RecQ"/>
    <property type="match status" value="1"/>
</dbReference>
<proteinExistence type="inferred from homology"/>
<keyword evidence="8" id="KW-0238">DNA-binding</keyword>
<dbReference type="SMART" id="SM00490">
    <property type="entry name" value="HELICc"/>
    <property type="match status" value="1"/>
</dbReference>
<comment type="catalytic activity">
    <reaction evidence="11">
        <text>Couples ATP hydrolysis with the unwinding of duplex DNA by translocating in the 3'-5' direction.</text>
        <dbReference type="EC" id="5.6.2.4"/>
    </reaction>
</comment>
<dbReference type="InterPro" id="IPR002121">
    <property type="entry name" value="HRDC_dom"/>
</dbReference>
<keyword evidence="7" id="KW-0067">ATP-binding</keyword>
<feature type="compositionally biased region" description="Basic and acidic residues" evidence="13">
    <location>
        <begin position="782"/>
        <end position="799"/>
    </location>
</feature>
<dbReference type="SUPFAM" id="SSF46785">
    <property type="entry name" value="Winged helix' DNA-binding domain"/>
    <property type="match status" value="1"/>
</dbReference>
<feature type="region of interest" description="Disordered" evidence="13">
    <location>
        <begin position="779"/>
        <end position="825"/>
    </location>
</feature>
<dbReference type="Pfam" id="PF16124">
    <property type="entry name" value="RecQ_Zn_bind"/>
    <property type="match status" value="1"/>
</dbReference>
<dbReference type="Gene3D" id="3.40.50.300">
    <property type="entry name" value="P-loop containing nucleotide triphosphate hydrolases"/>
    <property type="match status" value="2"/>
</dbReference>
<evidence type="ECO:0000256" key="4">
    <source>
        <dbReference type="ARBA" id="ARBA00022741"/>
    </source>
</evidence>
<comment type="similarity">
    <text evidence="3">Belongs to the helicase family. RecQ subfamily.</text>
</comment>
<dbReference type="InterPro" id="IPR010997">
    <property type="entry name" value="HRDC-like_sf"/>
</dbReference>
<dbReference type="Pfam" id="PF00271">
    <property type="entry name" value="Helicase_C"/>
    <property type="match status" value="1"/>
</dbReference>
<dbReference type="SUPFAM" id="SSF47819">
    <property type="entry name" value="HRDC-like"/>
    <property type="match status" value="1"/>
</dbReference>
<evidence type="ECO:0000313" key="17">
    <source>
        <dbReference type="EMBL" id="KAK7542679.1"/>
    </source>
</evidence>
<dbReference type="InterPro" id="IPR032284">
    <property type="entry name" value="RecQ_Zn-bd"/>
</dbReference>
<feature type="compositionally biased region" description="Acidic residues" evidence="13">
    <location>
        <begin position="1566"/>
        <end position="1591"/>
    </location>
</feature>
<comment type="caution">
    <text evidence="17">The sequence shown here is derived from an EMBL/GenBank/DDBJ whole genome shotgun (WGS) entry which is preliminary data.</text>
</comment>
<dbReference type="Gene3D" id="1.10.10.10">
    <property type="entry name" value="Winged helix-like DNA-binding domain superfamily/Winged helix DNA-binding domain"/>
    <property type="match status" value="1"/>
</dbReference>
<keyword evidence="4" id="KW-0547">Nucleotide-binding</keyword>
<feature type="region of interest" description="Disordered" evidence="13">
    <location>
        <begin position="34"/>
        <end position="92"/>
    </location>
</feature>
<evidence type="ECO:0000256" key="11">
    <source>
        <dbReference type="ARBA" id="ARBA00034617"/>
    </source>
</evidence>
<organism evidence="17 18">
    <name type="scientific">Phyllosticta citribraziliensis</name>
    <dbReference type="NCBI Taxonomy" id="989973"/>
    <lineage>
        <taxon>Eukaryota</taxon>
        <taxon>Fungi</taxon>
        <taxon>Dikarya</taxon>
        <taxon>Ascomycota</taxon>
        <taxon>Pezizomycotina</taxon>
        <taxon>Dothideomycetes</taxon>
        <taxon>Dothideomycetes incertae sedis</taxon>
        <taxon>Botryosphaeriales</taxon>
        <taxon>Phyllostictaceae</taxon>
        <taxon>Phyllosticta</taxon>
    </lineage>
</organism>